<dbReference type="OrthoDB" id="7469346at2759"/>
<feature type="compositionally biased region" description="Polar residues" evidence="1">
    <location>
        <begin position="12"/>
        <end position="43"/>
    </location>
</feature>
<keyword evidence="3" id="KW-1185">Reference proteome</keyword>
<sequence>MSEAQVAVSPDSAISDTVGSSPISTIADSTTVNPSSPSASVTSVEKHGAVITRPSSLPKPSGLKPPTKIGRLCSNSAPKPAIPVSPRTDGSTRETIERCCDLERRPDADGLFGCLFTSAGADVITSIVETRSETATDFCKPETSYVRRCDNL</sequence>
<dbReference type="AlphaFoldDB" id="A0A4C1UPQ8"/>
<proteinExistence type="predicted"/>
<feature type="compositionally biased region" description="Low complexity" evidence="1">
    <location>
        <begin position="54"/>
        <end position="66"/>
    </location>
</feature>
<evidence type="ECO:0000256" key="1">
    <source>
        <dbReference type="SAM" id="MobiDB-lite"/>
    </source>
</evidence>
<protein>
    <submittedName>
        <fullName evidence="2">Uncharacterized protein</fullName>
    </submittedName>
</protein>
<feature type="region of interest" description="Disordered" evidence="1">
    <location>
        <begin position="1"/>
        <end position="94"/>
    </location>
</feature>
<name>A0A4C1UPQ8_EUMVA</name>
<reference evidence="2 3" key="1">
    <citation type="journal article" date="2019" name="Commun. Biol.">
        <title>The bagworm genome reveals a unique fibroin gene that provides high tensile strength.</title>
        <authorList>
            <person name="Kono N."/>
            <person name="Nakamura H."/>
            <person name="Ohtoshi R."/>
            <person name="Tomita M."/>
            <person name="Numata K."/>
            <person name="Arakawa K."/>
        </authorList>
    </citation>
    <scope>NUCLEOTIDE SEQUENCE [LARGE SCALE GENOMIC DNA]</scope>
</reference>
<comment type="caution">
    <text evidence="2">The sequence shown here is derived from an EMBL/GenBank/DDBJ whole genome shotgun (WGS) entry which is preliminary data.</text>
</comment>
<gene>
    <name evidence="2" type="ORF">EVAR_83575_1</name>
</gene>
<organism evidence="2 3">
    <name type="scientific">Eumeta variegata</name>
    <name type="common">Bagworm moth</name>
    <name type="synonym">Eumeta japonica</name>
    <dbReference type="NCBI Taxonomy" id="151549"/>
    <lineage>
        <taxon>Eukaryota</taxon>
        <taxon>Metazoa</taxon>
        <taxon>Ecdysozoa</taxon>
        <taxon>Arthropoda</taxon>
        <taxon>Hexapoda</taxon>
        <taxon>Insecta</taxon>
        <taxon>Pterygota</taxon>
        <taxon>Neoptera</taxon>
        <taxon>Endopterygota</taxon>
        <taxon>Lepidoptera</taxon>
        <taxon>Glossata</taxon>
        <taxon>Ditrysia</taxon>
        <taxon>Tineoidea</taxon>
        <taxon>Psychidae</taxon>
        <taxon>Oiketicinae</taxon>
        <taxon>Eumeta</taxon>
    </lineage>
</organism>
<evidence type="ECO:0000313" key="3">
    <source>
        <dbReference type="Proteomes" id="UP000299102"/>
    </source>
</evidence>
<evidence type="ECO:0000313" key="2">
    <source>
        <dbReference type="EMBL" id="GBP27946.1"/>
    </source>
</evidence>
<dbReference type="Proteomes" id="UP000299102">
    <property type="component" value="Unassembled WGS sequence"/>
</dbReference>
<accession>A0A4C1UPQ8</accession>
<dbReference type="EMBL" id="BGZK01000201">
    <property type="protein sequence ID" value="GBP27946.1"/>
    <property type="molecule type" value="Genomic_DNA"/>
</dbReference>